<evidence type="ECO:0000313" key="2">
    <source>
        <dbReference type="Proteomes" id="UP000238191"/>
    </source>
</evidence>
<dbReference type="InterPro" id="IPR014556">
    <property type="entry name" value="UCP029407"/>
</dbReference>
<accession>A0A2S7D5T1</accession>
<protein>
    <submittedName>
        <fullName evidence="1">Sulfotransferase family protein</fullName>
    </submittedName>
</protein>
<comment type="caution">
    <text evidence="1">The sequence shown here is derived from an EMBL/GenBank/DDBJ whole genome shotgun (WGS) entry which is preliminary data.</text>
</comment>
<evidence type="ECO:0000313" key="1">
    <source>
        <dbReference type="EMBL" id="PPU69191.1"/>
    </source>
</evidence>
<dbReference type="AlphaFoldDB" id="A0A2S7D5T1"/>
<dbReference type="PIRSF" id="PIRSF029407">
    <property type="entry name" value="UCP029407"/>
    <property type="match status" value="1"/>
</dbReference>
<keyword evidence="1" id="KW-0808">Transferase</keyword>
<dbReference type="SUPFAM" id="SSF52540">
    <property type="entry name" value="P-loop containing nucleoside triphosphate hydrolases"/>
    <property type="match status" value="1"/>
</dbReference>
<dbReference type="InterPro" id="IPR027417">
    <property type="entry name" value="P-loop_NTPase"/>
</dbReference>
<organism evidence="1 2">
    <name type="scientific">Xanthomonas pisi</name>
    <dbReference type="NCBI Taxonomy" id="56457"/>
    <lineage>
        <taxon>Bacteria</taxon>
        <taxon>Pseudomonadati</taxon>
        <taxon>Pseudomonadota</taxon>
        <taxon>Gammaproteobacteria</taxon>
        <taxon>Lysobacterales</taxon>
        <taxon>Lysobacteraceae</taxon>
        <taxon>Xanthomonas</taxon>
    </lineage>
</organism>
<name>A0A2S7D5T1_9XANT</name>
<keyword evidence="2" id="KW-1185">Reference proteome</keyword>
<dbReference type="Gene3D" id="3.40.50.300">
    <property type="entry name" value="P-loop containing nucleotide triphosphate hydrolases"/>
    <property type="match status" value="1"/>
</dbReference>
<sequence>MEEVHLSDHGNASGNLIVPVLGMARSGSSATARVLSLCGGRLPESLLSPNRWNPSGYWEPTTTVQANARYLRDSGSGFFDAQLDQGIPSNEPLNRAFIAEITGLLRSYRGTAANAPLILKDPRIGILLPFWLEAMAAENLSPRIVIPVRHPNEVVSSLYAWKGVPQRHAAELWMKYNLLTERHSRHLPRVFVSYSRLLRDWRGEIATIAQSLGLPLLPNDDVDLFLDPGLRHVISDEGAVSTDLPWLKDVYRALSLACHGGGLDIALLDEAHLDMSRAQAAGQRPLLRHFGIEFGLAL</sequence>
<dbReference type="GO" id="GO:0016740">
    <property type="term" value="F:transferase activity"/>
    <property type="evidence" value="ECO:0007669"/>
    <property type="project" value="UniProtKB-KW"/>
</dbReference>
<dbReference type="Proteomes" id="UP000238191">
    <property type="component" value="Unassembled WGS sequence"/>
</dbReference>
<gene>
    <name evidence="1" type="ORF">XpiCFBP4643_06595</name>
</gene>
<proteinExistence type="predicted"/>
<dbReference type="EMBL" id="MDEI01000004">
    <property type="protein sequence ID" value="PPU69191.1"/>
    <property type="molecule type" value="Genomic_DNA"/>
</dbReference>
<reference evidence="2" key="1">
    <citation type="submission" date="2016-08" db="EMBL/GenBank/DDBJ databases">
        <authorList>
            <person name="Merda D."/>
            <person name="Briand M."/>
            <person name="Taghouti G."/>
            <person name="Carrere S."/>
            <person name="Gouzy J."/>
            <person name="Portier P."/>
            <person name="Jacques M.-A."/>
            <person name="Fischer-Le Saux M."/>
        </authorList>
    </citation>
    <scope>NUCLEOTIDE SEQUENCE [LARGE SCALE GENOMIC DNA]</scope>
    <source>
        <strain evidence="2">CFBP4643</strain>
    </source>
</reference>